<proteinExistence type="predicted"/>
<name>A0ABS8R3E8_9PSED</name>
<reference evidence="1 2" key="2">
    <citation type="journal article" date="2023" name="Plant Pathol.">
        <title>Dismantling and reorganizing Pseudomonas marginalis sensu#lato.</title>
        <authorList>
            <person name="Sawada H."/>
            <person name="Fujikawa T."/>
            <person name="Satou M."/>
        </authorList>
    </citation>
    <scope>NUCLEOTIDE SEQUENCE [LARGE SCALE GENOMIC DNA]</scope>
    <source>
        <strain evidence="1 2">MAFF 311096</strain>
    </source>
</reference>
<sequence>MAVVDAIWKEKGTDLFNFQKINLSPFSSTQRGVDIESHLAKTEYSPQSGWYNVGAERNGYFPLVDFQNGNTLVSLKSVDTAGSTWLGRMQDHIIDLGANGAKVNGVPANMVNRPPGFVEHLFALN</sequence>
<gene>
    <name evidence="1" type="ORF">LRQ20_26900</name>
</gene>
<dbReference type="Proteomes" id="UP001154922">
    <property type="component" value="Unassembled WGS sequence"/>
</dbReference>
<protein>
    <submittedName>
        <fullName evidence="1">Uncharacterized protein</fullName>
    </submittedName>
</protein>
<keyword evidence="2" id="KW-1185">Reference proteome</keyword>
<reference evidence="1 2" key="1">
    <citation type="journal article" date="2022" name="Int. J. Syst. Evol. Microbiol.">
        <title>Pseudomonas petroselini sp. nov., a pathogen causing bacterial rot of parsley in Japan.</title>
        <authorList>
            <person name="Sawada H."/>
            <person name="Fujikawa T."/>
            <person name="Osada S."/>
            <person name="Satou M."/>
        </authorList>
    </citation>
    <scope>NUCLEOTIDE SEQUENCE [LARGE SCALE GENOMIC DNA]</scope>
    <source>
        <strain evidence="1 2">MAFF 311096</strain>
    </source>
</reference>
<organism evidence="1 2">
    <name type="scientific">Pseudomonas petroselini</name>
    <dbReference type="NCBI Taxonomy" id="2899822"/>
    <lineage>
        <taxon>Bacteria</taxon>
        <taxon>Pseudomonadati</taxon>
        <taxon>Pseudomonadota</taxon>
        <taxon>Gammaproteobacteria</taxon>
        <taxon>Pseudomonadales</taxon>
        <taxon>Pseudomonadaceae</taxon>
        <taxon>Pseudomonas</taxon>
    </lineage>
</organism>
<evidence type="ECO:0000313" key="2">
    <source>
        <dbReference type="Proteomes" id="UP001154922"/>
    </source>
</evidence>
<evidence type="ECO:0000313" key="1">
    <source>
        <dbReference type="EMBL" id="MCD7041929.1"/>
    </source>
</evidence>
<accession>A0ABS8R3E8</accession>
<dbReference type="EMBL" id="JAJOZI010000178">
    <property type="protein sequence ID" value="MCD7041929.1"/>
    <property type="molecule type" value="Genomic_DNA"/>
</dbReference>
<comment type="caution">
    <text evidence="1">The sequence shown here is derived from an EMBL/GenBank/DDBJ whole genome shotgun (WGS) entry which is preliminary data.</text>
</comment>
<dbReference type="RefSeq" id="WP_231809720.1">
    <property type="nucleotide sequence ID" value="NZ_JAJOZI010000178.1"/>
</dbReference>